<dbReference type="Proteomes" id="UP000067444">
    <property type="component" value="Chromosome"/>
</dbReference>
<gene>
    <name evidence="1" type="ORF">OSB_24380</name>
</gene>
<keyword evidence="2" id="KW-1185">Reference proteome</keyword>
<reference evidence="1 2" key="1">
    <citation type="journal article" date="2015" name="Genome Announc.">
        <title>Closed Genome Sequence of Octadecabacter temperatus SB1, the First Mesophilic Species of the Genus Octadecabacter.</title>
        <authorList>
            <person name="Voget S."/>
            <person name="Billerbeck S."/>
            <person name="Simon M."/>
            <person name="Daniel R."/>
        </authorList>
    </citation>
    <scope>NUCLEOTIDE SEQUENCE [LARGE SCALE GENOMIC DNA]</scope>
    <source>
        <strain evidence="1 2">SB1</strain>
    </source>
</reference>
<dbReference type="EMBL" id="CP012160">
    <property type="protein sequence ID" value="AKS46973.1"/>
    <property type="molecule type" value="Genomic_DNA"/>
</dbReference>
<dbReference type="AlphaFoldDB" id="A0A0K0Y7N1"/>
<evidence type="ECO:0000313" key="2">
    <source>
        <dbReference type="Proteomes" id="UP000067444"/>
    </source>
</evidence>
<accession>A0A0K0Y7N1</accession>
<organism evidence="1 2">
    <name type="scientific">Octadecabacter temperatus</name>
    <dbReference type="NCBI Taxonomy" id="1458307"/>
    <lineage>
        <taxon>Bacteria</taxon>
        <taxon>Pseudomonadati</taxon>
        <taxon>Pseudomonadota</taxon>
        <taxon>Alphaproteobacteria</taxon>
        <taxon>Rhodobacterales</taxon>
        <taxon>Roseobacteraceae</taxon>
        <taxon>Octadecabacter</taxon>
    </lineage>
</organism>
<proteinExistence type="predicted"/>
<protein>
    <submittedName>
        <fullName evidence="1">Uncharacterized protein</fullName>
    </submittedName>
</protein>
<name>A0A0K0Y7N1_9RHOB</name>
<sequence length="35" mass="4179">MSKADFRILTSEVRFVRITDIELKRRIEVIVTETI</sequence>
<dbReference type="STRING" id="1458307.OSB_24380"/>
<dbReference type="KEGG" id="otm:OSB_24380"/>
<evidence type="ECO:0000313" key="1">
    <source>
        <dbReference type="EMBL" id="AKS46973.1"/>
    </source>
</evidence>